<dbReference type="PRINTS" id="PR00193">
    <property type="entry name" value="MYOSINHEAVY"/>
</dbReference>
<evidence type="ECO:0000256" key="13">
    <source>
        <dbReference type="ARBA" id="ARBA00023157"/>
    </source>
</evidence>
<evidence type="ECO:0000256" key="3">
    <source>
        <dbReference type="ARBA" id="ARBA00022525"/>
    </source>
</evidence>
<dbReference type="GO" id="GO:0046872">
    <property type="term" value="F:metal ion binding"/>
    <property type="evidence" value="ECO:0007669"/>
    <property type="project" value="UniProtKB-KW"/>
</dbReference>
<evidence type="ECO:0000259" key="20">
    <source>
        <dbReference type="PROSITE" id="PS50215"/>
    </source>
</evidence>
<dbReference type="Gene3D" id="1.10.10.820">
    <property type="match status" value="1"/>
</dbReference>
<evidence type="ECO:0000256" key="16">
    <source>
        <dbReference type="ARBA" id="ARBA00023203"/>
    </source>
</evidence>
<dbReference type="InterPro" id="IPR001590">
    <property type="entry name" value="Peptidase_M12B"/>
</dbReference>
<dbReference type="CDD" id="cd04273">
    <property type="entry name" value="ZnMc_ADAMTS_like"/>
    <property type="match status" value="1"/>
</dbReference>
<dbReference type="AlphaFoldDB" id="A0A091CYL4"/>
<dbReference type="FunFam" id="3.40.390.10:FF:000001">
    <property type="entry name" value="A disintegrin and metalloproteinase with thrombospondin motifs 1"/>
    <property type="match status" value="1"/>
</dbReference>
<dbReference type="Gene3D" id="3.40.850.10">
    <property type="entry name" value="Kinesin motor domain"/>
    <property type="match status" value="1"/>
</dbReference>
<proteinExistence type="inferred from homology"/>
<keyword evidence="8" id="KW-0378">Hydrolase</keyword>
<sequence>MCSGCARRRGGGGDDGRLCVSSRAGGARDAAQAVNVRGSTVGAASSRGWRETCGHVAPMAPACQLLRWALALGLGLTFKVTHAFRSQDEFLSSLESYEIAFPTRVDHNGALLALRRQRRATPTTAEPRLFYKVAAPSTHFLLNLTRSPLLLAGHVSVEYWTREGLAWQRAARAHCLYAGHLQGQVDSSHVAISTCGGLHGLIVSDHEEYLIEPLYSGSQGPRGPEEGGPHVVYKRSSLRHPHLDTACGVRDEKPWKGRPWWLRTLKPPPARPPRNDTERGQLGPKRSVSREHFVETLVVADKMMVAYHGRRDVEQYVLAIMNIVAKLFQDSSLGNIVNILVTRLILLTEDQPTLEITHHAGKSLDSFCKWQKSIVNHSGHGNAIPENGVANHDTAVLITRYDICIYKNKPCGTLGLAPVGGMCERERSCSINEDIGLATAFTIAHEIGHTFGMNHDGVGNSCGARGQDPAKLMAAHITMKTNPFVWSSCSRDYITSFLDSGLGLCLNNRPPRQDFVYPTVAPGQAYDADEQCRLQHGVKSRQCKYGVERAFLLSFLGGDGTPGELGGQRPTIGGKYCLGERRRHRSCNTEDCPPGSQDFREMQCSEFDSVPFRGKFYSWKAYRGGGVKACSLTCLAEGFNFYTERAAAVVDGTPCRPDTVDICVSGECKHVGCDRVLGSDLREDKCRVCGGDGSACRTIEGVFSPALAGAGYEDVVWVPKGSVHIFIQNLNLSLSHLALKGDQESLTLEGLPGTPQPHRLPLAGTTFHLRQGPDQTQSLEALGPINASLIIMGSKERFHWQSHNVKQSGVDDMVLLSQITEDAIVSNLRKRFMDDYIFTYIGSVLISVNPFKQMPYFTDREIDLYQGAAQYENPPHIYALTDNMYRNMLIDCENQCVIISGESGAGKTVAAKYIMGYISKVSGGGEKVQHVKDIILQSNPLLEAFGNAKTVRNNNSSRFGKYFEIQFSRGGEPDGGKISNFLLEKSRVVMQNENERNFHIYYQLLEGASQEQRQNLGLMTPDYYYYLNQSDTYKVDGTNDQCDFSETLSAMQVIGIPPSVQQLVLQLVAGILHLGNISFCEEGNYARVDSTDRE</sequence>
<gene>
    <name evidence="22" type="ORF">H920_15645</name>
</gene>
<dbReference type="Gene3D" id="3.40.1620.60">
    <property type="match status" value="1"/>
</dbReference>
<dbReference type="GO" id="GO:0005524">
    <property type="term" value="F:ATP binding"/>
    <property type="evidence" value="ECO:0007669"/>
    <property type="project" value="UniProtKB-UniRule"/>
</dbReference>
<feature type="domain" description="Myosin motor" evidence="21">
    <location>
        <begin position="808"/>
        <end position="1094"/>
    </location>
</feature>
<keyword evidence="22" id="KW-0401">Integrin</keyword>
<dbReference type="STRING" id="885580.ENSFDAP00000005883"/>
<evidence type="ECO:0000256" key="9">
    <source>
        <dbReference type="ARBA" id="ARBA00022833"/>
    </source>
</evidence>
<keyword evidence="16 18" id="KW-0009">Actin-binding</keyword>
<dbReference type="EMBL" id="KN123867">
    <property type="protein sequence ID" value="KFO22995.1"/>
    <property type="molecule type" value="Genomic_DNA"/>
</dbReference>
<dbReference type="SUPFAM" id="SSF55486">
    <property type="entry name" value="Metalloproteases ('zincins'), catalytic domain"/>
    <property type="match status" value="1"/>
</dbReference>
<dbReference type="InterPro" id="IPR050439">
    <property type="entry name" value="ADAMTS_ADAMTS-like"/>
</dbReference>
<keyword evidence="15" id="KW-0325">Glycoprotein</keyword>
<evidence type="ECO:0000259" key="21">
    <source>
        <dbReference type="PROSITE" id="PS51456"/>
    </source>
</evidence>
<dbReference type="Pfam" id="PF01421">
    <property type="entry name" value="Reprolysin"/>
    <property type="match status" value="1"/>
</dbReference>
<dbReference type="InterPro" id="IPR010294">
    <property type="entry name" value="ADAMTS_spacer1"/>
</dbReference>
<dbReference type="Pfam" id="PF01562">
    <property type="entry name" value="Pep_M12B_propep"/>
    <property type="match status" value="1"/>
</dbReference>
<evidence type="ECO:0000256" key="7">
    <source>
        <dbReference type="ARBA" id="ARBA00022741"/>
    </source>
</evidence>
<dbReference type="GO" id="GO:0004222">
    <property type="term" value="F:metalloendopeptidase activity"/>
    <property type="evidence" value="ECO:0007669"/>
    <property type="project" value="InterPro"/>
</dbReference>
<evidence type="ECO:0000256" key="2">
    <source>
        <dbReference type="ARBA" id="ARBA00008314"/>
    </source>
</evidence>
<evidence type="ECO:0000256" key="12">
    <source>
        <dbReference type="ARBA" id="ARBA00023123"/>
    </source>
</evidence>
<dbReference type="Pfam" id="PF19236">
    <property type="entry name" value="ADAMTS_CR_3"/>
    <property type="match status" value="1"/>
</dbReference>
<dbReference type="SMART" id="SM00242">
    <property type="entry name" value="MYSc"/>
    <property type="match status" value="1"/>
</dbReference>
<feature type="binding site" evidence="17">
    <location>
        <position position="455"/>
    </location>
    <ligand>
        <name>Zn(2+)</name>
        <dbReference type="ChEBI" id="CHEBI:29105"/>
        <note>catalytic</note>
    </ligand>
</feature>
<keyword evidence="23" id="KW-1185">Reference proteome</keyword>
<dbReference type="InterPro" id="IPR002870">
    <property type="entry name" value="Peptidase_M12B_N"/>
</dbReference>
<dbReference type="GO" id="GO:0016459">
    <property type="term" value="C:myosin complex"/>
    <property type="evidence" value="ECO:0007669"/>
    <property type="project" value="UniProtKB-KW"/>
</dbReference>
<dbReference type="PROSITE" id="PS51456">
    <property type="entry name" value="MYOSIN_MOTOR"/>
    <property type="match status" value="1"/>
</dbReference>
<keyword evidence="3" id="KW-0964">Secreted</keyword>
<feature type="binding site" evidence="18">
    <location>
        <begin position="901"/>
        <end position="908"/>
    </location>
    <ligand>
        <name>ATP</name>
        <dbReference type="ChEBI" id="CHEBI:30616"/>
    </ligand>
</feature>
<dbReference type="PANTHER" id="PTHR13723">
    <property type="entry name" value="ADAMTS A DISINTEGRIN AND METALLOPROTEASE WITH THROMBOSPONDIN MOTIFS PROTEASE"/>
    <property type="match status" value="1"/>
</dbReference>
<dbReference type="MEROPS" id="M12.235"/>
<dbReference type="InterPro" id="IPR045371">
    <property type="entry name" value="ADAMTS_CR_3"/>
</dbReference>
<dbReference type="GO" id="GO:0007229">
    <property type="term" value="P:integrin-mediated signaling pathway"/>
    <property type="evidence" value="ECO:0007669"/>
    <property type="project" value="UniProtKB-KW"/>
</dbReference>
<evidence type="ECO:0000256" key="6">
    <source>
        <dbReference type="ARBA" id="ARBA00022723"/>
    </source>
</evidence>
<evidence type="ECO:0000256" key="19">
    <source>
        <dbReference type="SAM" id="MobiDB-lite"/>
    </source>
</evidence>
<evidence type="ECO:0000256" key="10">
    <source>
        <dbReference type="ARBA" id="ARBA00022840"/>
    </source>
</evidence>
<evidence type="ECO:0000256" key="18">
    <source>
        <dbReference type="PROSITE-ProRule" id="PRU00782"/>
    </source>
</evidence>
<organism evidence="22 23">
    <name type="scientific">Fukomys damarensis</name>
    <name type="common">Damaraland mole rat</name>
    <name type="synonym">Cryptomys damarensis</name>
    <dbReference type="NCBI Taxonomy" id="885580"/>
    <lineage>
        <taxon>Eukaryota</taxon>
        <taxon>Metazoa</taxon>
        <taxon>Chordata</taxon>
        <taxon>Craniata</taxon>
        <taxon>Vertebrata</taxon>
        <taxon>Euteleostomi</taxon>
        <taxon>Mammalia</taxon>
        <taxon>Eutheria</taxon>
        <taxon>Euarchontoglires</taxon>
        <taxon>Glires</taxon>
        <taxon>Rodentia</taxon>
        <taxon>Hystricomorpha</taxon>
        <taxon>Bathyergidae</taxon>
        <taxon>Fukomys</taxon>
    </lineage>
</organism>
<dbReference type="Pfam" id="PF00063">
    <property type="entry name" value="Myosin_head"/>
    <property type="match status" value="1"/>
</dbReference>
<keyword evidence="9 17" id="KW-0862">Zinc</keyword>
<dbReference type="InterPro" id="IPR027417">
    <property type="entry name" value="P-loop_NTPase"/>
</dbReference>
<keyword evidence="7 18" id="KW-0547">Nucleotide-binding</keyword>
<keyword evidence="11" id="KW-0482">Metalloprotease</keyword>
<keyword evidence="6 17" id="KW-0479">Metal-binding</keyword>
<dbReference type="PROSITE" id="PS50215">
    <property type="entry name" value="ADAM_MEPRO"/>
    <property type="match status" value="1"/>
</dbReference>
<dbReference type="Proteomes" id="UP000028990">
    <property type="component" value="Unassembled WGS sequence"/>
</dbReference>
<evidence type="ECO:0000256" key="1">
    <source>
        <dbReference type="ARBA" id="ARBA00004498"/>
    </source>
</evidence>
<evidence type="ECO:0000313" key="22">
    <source>
        <dbReference type="EMBL" id="KFO22995.1"/>
    </source>
</evidence>
<dbReference type="InterPro" id="IPR024079">
    <property type="entry name" value="MetalloPept_cat_dom_sf"/>
</dbReference>
<dbReference type="PANTHER" id="PTHR13723:SF26">
    <property type="entry name" value="A DISINTEGRIN AND METALLOPROTEINASE WITH THROMBOSPONDIN MOTIFS 10"/>
    <property type="match status" value="1"/>
</dbReference>
<reference evidence="22 23" key="1">
    <citation type="submission" date="2013-11" db="EMBL/GenBank/DDBJ databases">
        <title>The Damaraland mole rat (Fukomys damarensis) genome and evolution of African mole rats.</title>
        <authorList>
            <person name="Gladyshev V.N."/>
            <person name="Fang X."/>
        </authorList>
    </citation>
    <scope>NUCLEOTIDE SEQUENCE [LARGE SCALE GENOMIC DNA]</scope>
    <source>
        <tissue evidence="22">Liver</tissue>
    </source>
</reference>
<feature type="binding site" evidence="17">
    <location>
        <position position="445"/>
    </location>
    <ligand>
        <name>Zn(2+)</name>
        <dbReference type="ChEBI" id="CHEBI:29105"/>
        <note>catalytic</note>
    </ligand>
</feature>
<comment type="subcellular location">
    <subcellularLocation>
        <location evidence="1">Secreted</location>
        <location evidence="1">Extracellular space</location>
        <location evidence="1">Extracellular matrix</location>
    </subcellularLocation>
</comment>
<evidence type="ECO:0000256" key="11">
    <source>
        <dbReference type="ARBA" id="ARBA00023049"/>
    </source>
</evidence>
<dbReference type="GO" id="GO:0003774">
    <property type="term" value="F:cytoskeletal motor activity"/>
    <property type="evidence" value="ECO:0007669"/>
    <property type="project" value="UniProtKB-UniRule"/>
</dbReference>
<dbReference type="FunFam" id="3.40.850.10:FF:000101">
    <property type="entry name" value="Slow myosin heavy chain 2"/>
    <property type="match status" value="1"/>
</dbReference>
<dbReference type="FunFam" id="1.10.10.820:FF:000001">
    <property type="entry name" value="Myosin heavy chain"/>
    <property type="match status" value="1"/>
</dbReference>
<name>A0A091CYL4_FUKDA</name>
<dbReference type="InterPro" id="IPR036961">
    <property type="entry name" value="Kinesin_motor_dom_sf"/>
</dbReference>
<dbReference type="Pfam" id="PF05986">
    <property type="entry name" value="ADAMTS_spacer1"/>
    <property type="match status" value="1"/>
</dbReference>
<keyword evidence="4" id="KW-0272">Extracellular matrix</keyword>
<keyword evidence="10 18" id="KW-0067">ATP-binding</keyword>
<accession>A0A091CYL4</accession>
<feature type="binding site" evidence="17">
    <location>
        <position position="449"/>
    </location>
    <ligand>
        <name>Zn(2+)</name>
        <dbReference type="ChEBI" id="CHEBI:29105"/>
        <note>catalytic</note>
    </ligand>
</feature>
<comment type="caution">
    <text evidence="17">Lacks conserved residue(s) required for the propagation of feature annotation.</text>
</comment>
<dbReference type="InterPro" id="IPR001609">
    <property type="entry name" value="Myosin_head_motor_dom-like"/>
</dbReference>
<keyword evidence="12 18" id="KW-0518">Myosin</keyword>
<dbReference type="SUPFAM" id="SSF52540">
    <property type="entry name" value="P-loop containing nucleoside triphosphate hydrolases"/>
    <property type="match status" value="1"/>
</dbReference>
<feature type="region of interest" description="Disordered" evidence="19">
    <location>
        <begin position="263"/>
        <end position="286"/>
    </location>
</feature>
<evidence type="ECO:0000313" key="23">
    <source>
        <dbReference type="Proteomes" id="UP000028990"/>
    </source>
</evidence>
<dbReference type="GO" id="GO:0003779">
    <property type="term" value="F:actin binding"/>
    <property type="evidence" value="ECO:0007669"/>
    <property type="project" value="UniProtKB-KW"/>
</dbReference>
<feature type="active site" evidence="17">
    <location>
        <position position="446"/>
    </location>
</feature>
<protein>
    <submittedName>
        <fullName evidence="22">A disintegrin and metalloproteinase with thrombospondin motifs 10</fullName>
    </submittedName>
</protein>
<dbReference type="Gene3D" id="1.20.120.720">
    <property type="entry name" value="Myosin VI head, motor domain, U50 subdomain"/>
    <property type="match status" value="1"/>
</dbReference>
<evidence type="ECO:0000256" key="15">
    <source>
        <dbReference type="ARBA" id="ARBA00023180"/>
    </source>
</evidence>
<dbReference type="Gene3D" id="3.40.390.10">
    <property type="entry name" value="Collagenase (Catalytic Domain)"/>
    <property type="match status" value="1"/>
</dbReference>
<dbReference type="GO" id="GO:0031012">
    <property type="term" value="C:extracellular matrix"/>
    <property type="evidence" value="ECO:0007669"/>
    <property type="project" value="TreeGrafter"/>
</dbReference>
<keyword evidence="5" id="KW-0645">Protease</keyword>
<evidence type="ECO:0000256" key="8">
    <source>
        <dbReference type="ARBA" id="ARBA00022801"/>
    </source>
</evidence>
<evidence type="ECO:0000256" key="5">
    <source>
        <dbReference type="ARBA" id="ARBA00022670"/>
    </source>
</evidence>
<comment type="similarity">
    <text evidence="2 18">Belongs to the TRAFAC class myosin-kinesin ATPase superfamily. Myosin family.</text>
</comment>
<keyword evidence="13" id="KW-1015">Disulfide bond</keyword>
<keyword evidence="14 18" id="KW-0505">Motor protein</keyword>
<dbReference type="GO" id="GO:0030198">
    <property type="term" value="P:extracellular matrix organization"/>
    <property type="evidence" value="ECO:0007669"/>
    <property type="project" value="TreeGrafter"/>
</dbReference>
<dbReference type="Gene3D" id="2.60.120.830">
    <property type="match status" value="1"/>
</dbReference>
<evidence type="ECO:0000256" key="4">
    <source>
        <dbReference type="ARBA" id="ARBA00022530"/>
    </source>
</evidence>
<evidence type="ECO:0000256" key="14">
    <source>
        <dbReference type="ARBA" id="ARBA00023175"/>
    </source>
</evidence>
<evidence type="ECO:0000256" key="17">
    <source>
        <dbReference type="PROSITE-ProRule" id="PRU00276"/>
    </source>
</evidence>
<dbReference type="GO" id="GO:0006508">
    <property type="term" value="P:proteolysis"/>
    <property type="evidence" value="ECO:0007669"/>
    <property type="project" value="UniProtKB-KW"/>
</dbReference>
<dbReference type="eggNOG" id="KOG3538">
    <property type="taxonomic scope" value="Eukaryota"/>
</dbReference>
<feature type="domain" description="Peptidase M12B" evidence="20">
    <location>
        <begin position="292"/>
        <end position="510"/>
    </location>
</feature>